<dbReference type="AlphaFoldDB" id="A0A9P6TX69"/>
<dbReference type="PANTHER" id="PTHR40050:SF1">
    <property type="entry name" value="INNER SPORE COAT PROTEIN H"/>
    <property type="match status" value="1"/>
</dbReference>
<dbReference type="OrthoDB" id="10267127at2759"/>
<keyword evidence="4" id="KW-1185">Reference proteome</keyword>
<organism evidence="3 4">
    <name type="scientific">Mortierella polycephala</name>
    <dbReference type="NCBI Taxonomy" id="41804"/>
    <lineage>
        <taxon>Eukaryota</taxon>
        <taxon>Fungi</taxon>
        <taxon>Fungi incertae sedis</taxon>
        <taxon>Mucoromycota</taxon>
        <taxon>Mortierellomycotina</taxon>
        <taxon>Mortierellomycetes</taxon>
        <taxon>Mortierellales</taxon>
        <taxon>Mortierellaceae</taxon>
        <taxon>Mortierella</taxon>
    </lineage>
</organism>
<dbReference type="Proteomes" id="UP000726737">
    <property type="component" value="Unassembled WGS sequence"/>
</dbReference>
<dbReference type="InterPro" id="IPR014867">
    <property type="entry name" value="Spore_coat_CotH_CotH2/3/7"/>
</dbReference>
<comment type="caution">
    <text evidence="3">The sequence shown here is derived from an EMBL/GenBank/DDBJ whole genome shotgun (WGS) entry which is preliminary data.</text>
</comment>
<evidence type="ECO:0000313" key="4">
    <source>
        <dbReference type="Proteomes" id="UP000726737"/>
    </source>
</evidence>
<reference evidence="3" key="1">
    <citation type="journal article" date="2020" name="Fungal Divers.">
        <title>Resolving the Mortierellaceae phylogeny through synthesis of multi-gene phylogenetics and phylogenomics.</title>
        <authorList>
            <person name="Vandepol N."/>
            <person name="Liber J."/>
            <person name="Desiro A."/>
            <person name="Na H."/>
            <person name="Kennedy M."/>
            <person name="Barry K."/>
            <person name="Grigoriev I.V."/>
            <person name="Miller A.N."/>
            <person name="O'Donnell K."/>
            <person name="Stajich J.E."/>
            <person name="Bonito G."/>
        </authorList>
    </citation>
    <scope>NUCLEOTIDE SEQUENCE</scope>
    <source>
        <strain evidence="3">KOD948</strain>
    </source>
</reference>
<proteinExistence type="predicted"/>
<evidence type="ECO:0000313" key="3">
    <source>
        <dbReference type="EMBL" id="KAG0250390.1"/>
    </source>
</evidence>
<keyword evidence="2" id="KW-0732">Signal</keyword>
<feature type="signal peptide" evidence="2">
    <location>
        <begin position="1"/>
        <end position="16"/>
    </location>
</feature>
<feature type="chain" id="PRO_5040451710" description="Coth-domain-containing protein" evidence="2">
    <location>
        <begin position="17"/>
        <end position="613"/>
    </location>
</feature>
<sequence length="613" mass="68800">MKLLFGLATLASIAIADITFNVIGYPSSDSGVFGVSIGGTVHKLSTSDDTFPVWSGTIPGTDGNVEYSYAELDSTGSVVKAEDFTRKLQDPVNDVKTLNEFFERPVTIWDLPKVPYTYQASYPSKTEAFRPREIATIHVTLPLPMITAMNAKPSSKEFKVDFRFINSKLIHSQRNISFQHSGKSSKEYTKQAYKFKFDTDMNQTFFSRPNIKLRSMVSDPTKMREKLFIDMLNSAGVPTQQSAWVRLFVNNEPYGLYLMVDDLGKSFLKQTVHGGDSNVVRGSLVQMNAHRENEATLEYLGPLSSDYAQNTAYHESYLGNNTKEDPFMELISLMKDLLDFDPVSTADPIGYWNNTRLDLDGFLRNMALEYLAGSYDNYWLSASNYFIYKNPTMPPIGKWQWLPTDFDGTFGNGIGSAKLASYKVFCNFATDGKRPLVEKLIIQNKEINALFEQTLKDLVSTAFKPTVLVPRIEAYNKMLSLDFQWDIVLPRKSPGKEKGFTVADFNDNLHNQTKSMTTGLIPWVTRMSGIVSTELNFQIPEGTEDRVPPSKGSHDNPEERYKKDKPDVEGDKEGPKEGPKDEPQPAPSSGIKNAFSEIYLFGLLAVATALMLV</sequence>
<accession>A0A9P6TX69</accession>
<protein>
    <recommendedName>
        <fullName evidence="5">Coth-domain-containing protein</fullName>
    </recommendedName>
</protein>
<name>A0A9P6TX69_9FUNG</name>
<evidence type="ECO:0000256" key="1">
    <source>
        <dbReference type="SAM" id="MobiDB-lite"/>
    </source>
</evidence>
<dbReference type="Pfam" id="PF08757">
    <property type="entry name" value="CotH"/>
    <property type="match status" value="1"/>
</dbReference>
<evidence type="ECO:0008006" key="5">
    <source>
        <dbReference type="Google" id="ProtNLM"/>
    </source>
</evidence>
<gene>
    <name evidence="3" type="ORF">BG011_008391</name>
</gene>
<evidence type="ECO:0000256" key="2">
    <source>
        <dbReference type="SAM" id="SignalP"/>
    </source>
</evidence>
<dbReference type="EMBL" id="JAAAJA010000691">
    <property type="protein sequence ID" value="KAG0250390.1"/>
    <property type="molecule type" value="Genomic_DNA"/>
</dbReference>
<feature type="compositionally biased region" description="Basic and acidic residues" evidence="1">
    <location>
        <begin position="543"/>
        <end position="583"/>
    </location>
</feature>
<feature type="region of interest" description="Disordered" evidence="1">
    <location>
        <begin position="538"/>
        <end position="591"/>
    </location>
</feature>
<dbReference type="PANTHER" id="PTHR40050">
    <property type="entry name" value="INNER SPORE COAT PROTEIN H"/>
    <property type="match status" value="1"/>
</dbReference>